<name>I9P2X5_9ALTE</name>
<keyword evidence="9" id="KW-1185">Reference proteome</keyword>
<dbReference type="PANTHER" id="PTHR33602:SF1">
    <property type="entry name" value="REGULATORY PROTEIN RECX FAMILY PROTEIN"/>
    <property type="match status" value="1"/>
</dbReference>
<evidence type="ECO:0000313" key="8">
    <source>
        <dbReference type="EMBL" id="EIW89277.1"/>
    </source>
</evidence>
<feature type="domain" description="RecX first three-helical" evidence="7">
    <location>
        <begin position="8"/>
        <end position="45"/>
    </location>
</feature>
<evidence type="ECO:0000256" key="5">
    <source>
        <dbReference type="HAMAP-Rule" id="MF_01114"/>
    </source>
</evidence>
<keyword evidence="4 5" id="KW-0963">Cytoplasm</keyword>
<dbReference type="GO" id="GO:0006282">
    <property type="term" value="P:regulation of DNA repair"/>
    <property type="evidence" value="ECO:0007669"/>
    <property type="project" value="UniProtKB-UniRule"/>
</dbReference>
<dbReference type="InterPro" id="IPR053926">
    <property type="entry name" value="RecX_HTH_1st"/>
</dbReference>
<feature type="domain" description="RecX third three-helical" evidence="6">
    <location>
        <begin position="96"/>
        <end position="142"/>
    </location>
</feature>
<gene>
    <name evidence="5" type="primary">recX</name>
    <name evidence="8" type="ORF">AGRI_07310</name>
</gene>
<evidence type="ECO:0000256" key="2">
    <source>
        <dbReference type="ARBA" id="ARBA00009695"/>
    </source>
</evidence>
<comment type="caution">
    <text evidence="8">The sequence shown here is derived from an EMBL/GenBank/DDBJ whole genome shotgun (WGS) entry which is preliminary data.</text>
</comment>
<dbReference type="HAMAP" id="MF_01114">
    <property type="entry name" value="RecX"/>
    <property type="match status" value="1"/>
</dbReference>
<dbReference type="RefSeq" id="WP_008984345.1">
    <property type="nucleotide sequence ID" value="NZ_AKKU01000012.1"/>
</dbReference>
<dbReference type="InterPro" id="IPR003783">
    <property type="entry name" value="Regulatory_RecX"/>
</dbReference>
<protein>
    <recommendedName>
        <fullName evidence="3 5">Regulatory protein RecX</fullName>
    </recommendedName>
</protein>
<proteinExistence type="inferred from homology"/>
<dbReference type="EMBL" id="AKKU01000012">
    <property type="protein sequence ID" value="EIW89277.1"/>
    <property type="molecule type" value="Genomic_DNA"/>
</dbReference>
<evidence type="ECO:0000313" key="9">
    <source>
        <dbReference type="Proteomes" id="UP000035062"/>
    </source>
</evidence>
<comment type="subcellular location">
    <subcellularLocation>
        <location evidence="1 5">Cytoplasm</location>
    </subcellularLocation>
</comment>
<dbReference type="Pfam" id="PF21982">
    <property type="entry name" value="RecX_HTH1"/>
    <property type="match status" value="1"/>
</dbReference>
<comment type="function">
    <text evidence="5">Modulates RecA activity.</text>
</comment>
<evidence type="ECO:0000256" key="1">
    <source>
        <dbReference type="ARBA" id="ARBA00004496"/>
    </source>
</evidence>
<evidence type="ECO:0000259" key="6">
    <source>
        <dbReference type="Pfam" id="PF21981"/>
    </source>
</evidence>
<dbReference type="PANTHER" id="PTHR33602">
    <property type="entry name" value="REGULATORY PROTEIN RECX FAMILY PROTEIN"/>
    <property type="match status" value="1"/>
</dbReference>
<dbReference type="GO" id="GO:0005737">
    <property type="term" value="C:cytoplasm"/>
    <property type="evidence" value="ECO:0007669"/>
    <property type="project" value="UniProtKB-SubCell"/>
</dbReference>
<dbReference type="eggNOG" id="COG2137">
    <property type="taxonomic scope" value="Bacteria"/>
</dbReference>
<dbReference type="STRING" id="1195246.AGRI_07310"/>
<reference evidence="8 9" key="1">
    <citation type="journal article" date="2012" name="J. Bacteriol.">
        <title>Genome Sequence of Pectin-Degrading Alishewanella agri, Isolated from Landfill Soil.</title>
        <authorList>
            <person name="Kim J."/>
            <person name="Jung J."/>
            <person name="Sung J.S."/>
            <person name="Chun J."/>
            <person name="Park W."/>
        </authorList>
    </citation>
    <scope>NUCLEOTIDE SEQUENCE [LARGE SCALE GENOMIC DNA]</scope>
    <source>
        <strain evidence="8 9">BL06</strain>
    </source>
</reference>
<comment type="similarity">
    <text evidence="2 5">Belongs to the RecX family.</text>
</comment>
<dbReference type="Gene3D" id="1.10.10.10">
    <property type="entry name" value="Winged helix-like DNA-binding domain superfamily/Winged helix DNA-binding domain"/>
    <property type="match status" value="3"/>
</dbReference>
<dbReference type="InterPro" id="IPR053925">
    <property type="entry name" value="RecX_HTH_3rd"/>
</dbReference>
<evidence type="ECO:0000259" key="7">
    <source>
        <dbReference type="Pfam" id="PF21982"/>
    </source>
</evidence>
<evidence type="ECO:0000256" key="4">
    <source>
        <dbReference type="ARBA" id="ARBA00022490"/>
    </source>
</evidence>
<organism evidence="8 9">
    <name type="scientific">Alishewanella agri BL06</name>
    <dbReference type="NCBI Taxonomy" id="1195246"/>
    <lineage>
        <taxon>Bacteria</taxon>
        <taxon>Pseudomonadati</taxon>
        <taxon>Pseudomonadota</taxon>
        <taxon>Gammaproteobacteria</taxon>
        <taxon>Alteromonadales</taxon>
        <taxon>Alteromonadaceae</taxon>
        <taxon>Alishewanella</taxon>
    </lineage>
</organism>
<dbReference type="Pfam" id="PF21981">
    <property type="entry name" value="RecX_HTH3"/>
    <property type="match status" value="1"/>
</dbReference>
<dbReference type="InterPro" id="IPR036388">
    <property type="entry name" value="WH-like_DNA-bd_sf"/>
</dbReference>
<dbReference type="AlphaFoldDB" id="I9P2X5"/>
<sequence length="150" mass="17634">MALTEFKKAAVNWLSRREHSKAELSRKLQQKGASAAEQSAVLAWCQEQGYLDELRFLEMILRHRSQQGYGYQFILRECRQHQFSAEQVSAMAEQLEIDWWELARQSYQKKFAAKAPGDYQEKMKRMAYLQRRGFSSEQIRAVFSDTNVTD</sequence>
<dbReference type="Proteomes" id="UP000035062">
    <property type="component" value="Unassembled WGS sequence"/>
</dbReference>
<evidence type="ECO:0000256" key="3">
    <source>
        <dbReference type="ARBA" id="ARBA00018111"/>
    </source>
</evidence>
<accession>I9P2X5</accession>
<dbReference type="PATRIC" id="fig|1195246.3.peg.1435"/>